<organism evidence="1 2">
    <name type="scientific">Capnocytophaga felis</name>
    <dbReference type="NCBI Taxonomy" id="2267611"/>
    <lineage>
        <taxon>Bacteria</taxon>
        <taxon>Pseudomonadati</taxon>
        <taxon>Bacteroidota</taxon>
        <taxon>Flavobacteriia</taxon>
        <taxon>Flavobacteriales</taxon>
        <taxon>Flavobacteriaceae</taxon>
        <taxon>Capnocytophaga</taxon>
    </lineage>
</organism>
<evidence type="ECO:0000313" key="1">
    <source>
        <dbReference type="EMBL" id="GET45460.1"/>
    </source>
</evidence>
<dbReference type="RefSeq" id="WP_155284128.1">
    <property type="nucleotide sequence ID" value="NZ_BLBC01000005.1"/>
</dbReference>
<name>A0A5M4B7W6_9FLAO</name>
<dbReference type="Proteomes" id="UP000398217">
    <property type="component" value="Unassembled WGS sequence"/>
</dbReference>
<keyword evidence="2" id="KW-1185">Reference proteome</keyword>
<comment type="caution">
    <text evidence="1">The sequence shown here is derived from an EMBL/GenBank/DDBJ whole genome shotgun (WGS) entry which is preliminary data.</text>
</comment>
<dbReference type="EMBL" id="BLBC01000005">
    <property type="protein sequence ID" value="GET45460.1"/>
    <property type="molecule type" value="Genomic_DNA"/>
</dbReference>
<protein>
    <submittedName>
        <fullName evidence="1">Uncharacterized protein</fullName>
    </submittedName>
</protein>
<sequence length="59" mass="6963">MQNIRGDKTYSALTGQHVTNGKNRIILKEKQKERKSFFALLTEFFIRNLKIKVTLLRIL</sequence>
<evidence type="ECO:0000313" key="2">
    <source>
        <dbReference type="Proteomes" id="UP000398217"/>
    </source>
</evidence>
<proteinExistence type="predicted"/>
<gene>
    <name evidence="1" type="ORF">RCZ01_07620</name>
</gene>
<dbReference type="AlphaFoldDB" id="A0A5M4B7W6"/>
<reference evidence="2" key="1">
    <citation type="journal article" date="2020" name="Int. J. Syst. Evol. Microbiol.">
        <title>Capnocytophaga felis sp. nov. isolated from the feline oral cavity.</title>
        <authorList>
            <person name="Suzuki M."/>
            <person name="Umeda K."/>
            <person name="Kimura M."/>
            <person name="Imaoka K."/>
            <person name="Morikawa S."/>
            <person name="Maeda K."/>
        </authorList>
    </citation>
    <scope>NUCLEOTIDE SEQUENCE [LARGE SCALE GENOMIC DNA]</scope>
    <source>
        <strain evidence="2">KC07070</strain>
    </source>
</reference>
<accession>A0A5M4B7W6</accession>